<dbReference type="InterPro" id="IPR027417">
    <property type="entry name" value="P-loop_NTPase"/>
</dbReference>
<dbReference type="InterPro" id="IPR033720">
    <property type="entry name" value="EFTU_2"/>
</dbReference>
<evidence type="ECO:0000256" key="4">
    <source>
        <dbReference type="ARBA" id="ARBA00023134"/>
    </source>
</evidence>
<evidence type="ECO:0000256" key="1">
    <source>
        <dbReference type="ARBA" id="ARBA00022741"/>
    </source>
</evidence>
<dbReference type="Pfam" id="PF03143">
    <property type="entry name" value="GTP_EFTU_D3"/>
    <property type="match status" value="1"/>
</dbReference>
<dbReference type="EMBL" id="MEUN01000055">
    <property type="protein sequence ID" value="OGC44698.1"/>
    <property type="molecule type" value="Genomic_DNA"/>
</dbReference>
<dbReference type="AlphaFoldDB" id="A0A1F4UIA1"/>
<dbReference type="NCBIfam" id="TIGR00485">
    <property type="entry name" value="EF-Tu"/>
    <property type="match status" value="1"/>
</dbReference>
<feature type="domain" description="Tr-type G" evidence="7">
    <location>
        <begin position="8"/>
        <end position="199"/>
    </location>
</feature>
<dbReference type="CDD" id="cd03697">
    <property type="entry name" value="EFTU_II"/>
    <property type="match status" value="1"/>
</dbReference>
<evidence type="ECO:0000256" key="5">
    <source>
        <dbReference type="ARBA" id="ARBA00029554"/>
    </source>
</evidence>
<dbReference type="Gene3D" id="2.40.30.10">
    <property type="entry name" value="Translation factors"/>
    <property type="match status" value="2"/>
</dbReference>
<dbReference type="InterPro" id="IPR050055">
    <property type="entry name" value="EF-Tu_GTPase"/>
</dbReference>
<dbReference type="GO" id="GO:0005525">
    <property type="term" value="F:GTP binding"/>
    <property type="evidence" value="ECO:0007669"/>
    <property type="project" value="UniProtKB-UniRule"/>
</dbReference>
<dbReference type="Gene3D" id="3.40.50.300">
    <property type="entry name" value="P-loop containing nucleotide triphosphate hydrolases"/>
    <property type="match status" value="1"/>
</dbReference>
<dbReference type="PANTHER" id="PTHR43721:SF22">
    <property type="entry name" value="ELONGATION FACTOR TU, MITOCHONDRIAL"/>
    <property type="match status" value="1"/>
</dbReference>
<dbReference type="GO" id="GO:0003924">
    <property type="term" value="F:GTPase activity"/>
    <property type="evidence" value="ECO:0007669"/>
    <property type="project" value="InterPro"/>
</dbReference>
<dbReference type="SUPFAM" id="SSF52540">
    <property type="entry name" value="P-loop containing nucleoside triphosphate hydrolases"/>
    <property type="match status" value="1"/>
</dbReference>
<evidence type="ECO:0000256" key="3">
    <source>
        <dbReference type="ARBA" id="ARBA00022917"/>
    </source>
</evidence>
<evidence type="ECO:0000313" key="9">
    <source>
        <dbReference type="Proteomes" id="UP000177434"/>
    </source>
</evidence>
<dbReference type="InterPro" id="IPR009001">
    <property type="entry name" value="Transl_elong_EF1A/Init_IF2_C"/>
</dbReference>
<gene>
    <name evidence="8" type="ORF">A2400_00010</name>
</gene>
<dbReference type="InterPro" id="IPR004160">
    <property type="entry name" value="Transl_elong_EFTu/EF1A_C"/>
</dbReference>
<dbReference type="GO" id="GO:0005829">
    <property type="term" value="C:cytosol"/>
    <property type="evidence" value="ECO:0007669"/>
    <property type="project" value="TreeGrafter"/>
</dbReference>
<dbReference type="Pfam" id="PF03144">
    <property type="entry name" value="GTP_EFTU_D2"/>
    <property type="match status" value="1"/>
</dbReference>
<dbReference type="GO" id="GO:0003746">
    <property type="term" value="F:translation elongation factor activity"/>
    <property type="evidence" value="ECO:0007669"/>
    <property type="project" value="UniProtKB-UniRule"/>
</dbReference>
<dbReference type="CDD" id="cd03707">
    <property type="entry name" value="EFTU_III"/>
    <property type="match status" value="1"/>
</dbReference>
<organism evidence="8 9">
    <name type="scientific">candidate division WS6 bacterium RIFOXYB1_FULL_33_14</name>
    <dbReference type="NCBI Taxonomy" id="1817896"/>
    <lineage>
        <taxon>Bacteria</taxon>
        <taxon>Candidatus Dojkabacteria</taxon>
    </lineage>
</organism>
<accession>A0A1F4UIA1</accession>
<dbReference type="Proteomes" id="UP000177434">
    <property type="component" value="Unassembled WGS sequence"/>
</dbReference>
<dbReference type="NCBIfam" id="NF000766">
    <property type="entry name" value="PRK00049.1"/>
    <property type="match status" value="1"/>
</dbReference>
<dbReference type="SUPFAM" id="SSF50465">
    <property type="entry name" value="EF-Tu/eEF-1alpha/eIF2-gamma C-terminal domain"/>
    <property type="match status" value="1"/>
</dbReference>
<proteinExistence type="predicted"/>
<dbReference type="NCBIfam" id="NF009372">
    <property type="entry name" value="PRK12735.1"/>
    <property type="match status" value="1"/>
</dbReference>
<evidence type="ECO:0000259" key="7">
    <source>
        <dbReference type="PROSITE" id="PS51722"/>
    </source>
</evidence>
<keyword evidence="1" id="KW-0547">Nucleotide-binding</keyword>
<dbReference type="Pfam" id="PF00009">
    <property type="entry name" value="GTP_EFTU"/>
    <property type="match status" value="1"/>
</dbReference>
<keyword evidence="2 8" id="KW-0251">Elongation factor</keyword>
<comment type="caution">
    <text evidence="8">The sequence shown here is derived from an EMBL/GenBank/DDBJ whole genome shotgun (WGS) entry which is preliminary data.</text>
</comment>
<dbReference type="FunFam" id="2.40.30.10:FF:000001">
    <property type="entry name" value="Elongation factor Tu"/>
    <property type="match status" value="1"/>
</dbReference>
<sequence length="390" mass="42368">MADFERNKPHMNIGTLGHIDHGKTTLVRGILNAFSTDADRAKMTDKLDKDPESRAKSITVAVAHVEFETDSRHYALVDCPGHKDYIKNMITGAAQMDGAILVVSSDDGAMPQTKEHILLAKQVGVPKMVVYINKFGDADDEILELIKADVSDLLGKYGYDANAPVIVGDALKAQKGEEEGLVSARELMKAVDEFIPIPERDVEKPFLMPIEDVFSIEGRGTVVTGRIERGVLKLNGDVEILGMGRKPQKTAATGIEMFNKSMKECQAGDNVGILLRGLKRTDVERGQTLSAPGSVETHTEFKAEVYILSKEEGGRHTPFITGYKPQFYVRTADVTGEVTLAEGIEMVAPGDNTEFNVKLVAPVVIEKGQGFAIREGGSTVGKGIVTEILK</sequence>
<keyword evidence="4" id="KW-0342">GTP-binding</keyword>
<reference evidence="8 9" key="1">
    <citation type="journal article" date="2016" name="Nat. Commun.">
        <title>Thousands of microbial genomes shed light on interconnected biogeochemical processes in an aquifer system.</title>
        <authorList>
            <person name="Anantharaman K."/>
            <person name="Brown C.T."/>
            <person name="Hug L.A."/>
            <person name="Sharon I."/>
            <person name="Castelle C.J."/>
            <person name="Probst A.J."/>
            <person name="Thomas B.C."/>
            <person name="Singh A."/>
            <person name="Wilkins M.J."/>
            <person name="Karaoz U."/>
            <person name="Brodie E.L."/>
            <person name="Williams K.H."/>
            <person name="Hubbard S.S."/>
            <person name="Banfield J.F."/>
        </authorList>
    </citation>
    <scope>NUCLEOTIDE SEQUENCE [LARGE SCALE GENOMIC DNA]</scope>
</reference>
<dbReference type="NCBIfam" id="NF009373">
    <property type="entry name" value="PRK12736.1"/>
    <property type="match status" value="1"/>
</dbReference>
<dbReference type="InterPro" id="IPR000795">
    <property type="entry name" value="T_Tr_GTP-bd_dom"/>
</dbReference>
<evidence type="ECO:0000256" key="2">
    <source>
        <dbReference type="ARBA" id="ARBA00022768"/>
    </source>
</evidence>
<evidence type="ECO:0000313" key="8">
    <source>
        <dbReference type="EMBL" id="OGC44698.1"/>
    </source>
</evidence>
<dbReference type="InterPro" id="IPR004161">
    <property type="entry name" value="EFTu-like_2"/>
</dbReference>
<dbReference type="InterPro" id="IPR004541">
    <property type="entry name" value="Transl_elong_EFTu/EF1A_bac/org"/>
</dbReference>
<dbReference type="PRINTS" id="PR00315">
    <property type="entry name" value="ELONGATNFCT"/>
</dbReference>
<name>A0A1F4UIA1_9BACT</name>
<dbReference type="InterPro" id="IPR009000">
    <property type="entry name" value="Transl_B-barrel_sf"/>
</dbReference>
<evidence type="ECO:0000256" key="6">
    <source>
        <dbReference type="NCBIfam" id="TIGR00485"/>
    </source>
</evidence>
<keyword evidence="3" id="KW-0648">Protein biosynthesis</keyword>
<dbReference type="SUPFAM" id="SSF50447">
    <property type="entry name" value="Translation proteins"/>
    <property type="match status" value="1"/>
</dbReference>
<dbReference type="PROSITE" id="PS51722">
    <property type="entry name" value="G_TR_2"/>
    <property type="match status" value="1"/>
</dbReference>
<protein>
    <recommendedName>
        <fullName evidence="5 6">Elongation factor Tu</fullName>
    </recommendedName>
</protein>
<dbReference type="PANTHER" id="PTHR43721">
    <property type="entry name" value="ELONGATION FACTOR TU-RELATED"/>
    <property type="match status" value="1"/>
</dbReference>